<dbReference type="InterPro" id="IPR036736">
    <property type="entry name" value="ACP-like_sf"/>
</dbReference>
<dbReference type="CDD" id="cd00833">
    <property type="entry name" value="PKS"/>
    <property type="match status" value="2"/>
</dbReference>
<dbReference type="InterPro" id="IPR014031">
    <property type="entry name" value="Ketoacyl_synth_C"/>
</dbReference>
<comment type="catalytic activity">
    <reaction evidence="12">
        <text>19-(4-hydroxyphenyl)nonadecanoyl-[(phenol)carboxyphthiodiolenone synthase] + 2 (S)-methylmalonyl-CoA + 3 malonyl-CoA + 5 NADPH + 10 H(+) = C37-(phenol)carboxyphthiodiolenone-[(phenol)carboxyphthiodiolenone synthase] + 5 CO2 + 5 NADP(+) + 5 CoA + 2 H2O</text>
        <dbReference type="Rhea" id="RHEA:57760"/>
        <dbReference type="Rhea" id="RHEA-COMP:14273"/>
        <dbReference type="Rhea" id="RHEA-COMP:14990"/>
        <dbReference type="ChEBI" id="CHEBI:15377"/>
        <dbReference type="ChEBI" id="CHEBI:15378"/>
        <dbReference type="ChEBI" id="CHEBI:16526"/>
        <dbReference type="ChEBI" id="CHEBI:57287"/>
        <dbReference type="ChEBI" id="CHEBI:57327"/>
        <dbReference type="ChEBI" id="CHEBI:57384"/>
        <dbReference type="ChEBI" id="CHEBI:57783"/>
        <dbReference type="ChEBI" id="CHEBI:58349"/>
        <dbReference type="ChEBI" id="CHEBI:133301"/>
        <dbReference type="ChEBI" id="CHEBI:142260"/>
        <dbReference type="EC" id="2.3.1.292"/>
    </reaction>
</comment>
<dbReference type="Pfam" id="PF00550">
    <property type="entry name" value="PP-binding"/>
    <property type="match status" value="2"/>
</dbReference>
<accession>A0A235BA27</accession>
<evidence type="ECO:0000256" key="5">
    <source>
        <dbReference type="ARBA" id="ARBA00022679"/>
    </source>
</evidence>
<dbReference type="InterPro" id="IPR001227">
    <property type="entry name" value="Ac_transferase_dom_sf"/>
</dbReference>
<evidence type="ECO:0000256" key="16">
    <source>
        <dbReference type="ARBA" id="ARBA00066974"/>
    </source>
</evidence>
<dbReference type="SUPFAM" id="SSF52151">
    <property type="entry name" value="FabD/lysophospholipase-like"/>
    <property type="match status" value="2"/>
</dbReference>
<dbReference type="InterPro" id="IPR014030">
    <property type="entry name" value="Ketoacyl_synth_N"/>
</dbReference>
<dbReference type="SMART" id="SM00822">
    <property type="entry name" value="PKS_KR"/>
    <property type="match status" value="1"/>
</dbReference>
<organism evidence="24 25">
    <name type="scientific">Paludifilum halophilum</name>
    <dbReference type="NCBI Taxonomy" id="1642702"/>
    <lineage>
        <taxon>Bacteria</taxon>
        <taxon>Bacillati</taxon>
        <taxon>Bacillota</taxon>
        <taxon>Bacilli</taxon>
        <taxon>Bacillales</taxon>
        <taxon>Thermoactinomycetaceae</taxon>
        <taxon>Paludifilum</taxon>
    </lineage>
</organism>
<evidence type="ECO:0000313" key="24">
    <source>
        <dbReference type="EMBL" id="OYD09082.1"/>
    </source>
</evidence>
<feature type="compositionally biased region" description="Basic residues" evidence="21">
    <location>
        <begin position="2537"/>
        <end position="2553"/>
    </location>
</feature>
<keyword evidence="10" id="KW-0511">Multifunctional enzyme</keyword>
<dbReference type="SMART" id="SM00823">
    <property type="entry name" value="PKS_PP"/>
    <property type="match status" value="2"/>
</dbReference>
<keyword evidence="7" id="KW-0521">NADP</keyword>
<comment type="caution">
    <text evidence="24">The sequence shown here is derived from an EMBL/GenBank/DDBJ whole genome shotgun (WGS) entry which is preliminary data.</text>
</comment>
<comment type="function">
    <text evidence="15">Part of the PpsABCDE complex involved in the biosynthesis of the lipid core common to phthiocerols and phenolphthiocerols by successive additions of malonyl-CoA or methylmalonyl-CoA extender units. PpsA can accept as substrate the activated forms of either icosanoyl (C20), docosanoyl (C22) or lignoceroyl (C24) groups from FadD26, or a (4-hydroxyphenyl)-C17 or (4-hydroxyphenyl)-C19 fatty acyl from FadD29. PpsA initiates the biosynthesis and extends its substrate using a malonyl-CoA extender unit. The PpsB and PpsC proteins add the second and third malonyl-CoA extender units. PpsD adds an (R)-methylmalonyl unit and PpsE adds a second (R)-methylmalonyl unit. The incorporation of the methylmalonyl units results in formation of two branched methyl groups in the elongated product.</text>
</comment>
<dbReference type="InterPro" id="IPR013968">
    <property type="entry name" value="PKS_KR"/>
</dbReference>
<gene>
    <name evidence="24" type="ORF">CHM34_04775</name>
</gene>
<dbReference type="SUPFAM" id="SSF53901">
    <property type="entry name" value="Thiolase-like"/>
    <property type="match status" value="2"/>
</dbReference>
<dbReference type="RefSeq" id="WP_094263431.1">
    <property type="nucleotide sequence ID" value="NZ_NOWF01000002.1"/>
</dbReference>
<feature type="domain" description="Carrier" evidence="22">
    <location>
        <begin position="914"/>
        <end position="989"/>
    </location>
</feature>
<dbReference type="Gene3D" id="3.30.70.3290">
    <property type="match status" value="2"/>
</dbReference>
<feature type="compositionally biased region" description="Basic and acidic residues" evidence="21">
    <location>
        <begin position="902"/>
        <end position="911"/>
    </location>
</feature>
<comment type="catalytic activity">
    <reaction evidence="13">
        <text>docosanoyl-[(phenol)carboxyphthiodiolenone synthase] + 2 (S)-methylmalonyl-CoA + 3 malonyl-CoA + 5 NADPH + 10 H(+) = C34-carboxyphthiodiolenone-[(phenol)carboxyphthiodiolenone synthase] + 5 CO2 + 5 NADP(+) + 5 CoA + 2 H2O</text>
        <dbReference type="Rhea" id="RHEA:57752"/>
        <dbReference type="Rhea" id="RHEA-COMP:14987"/>
        <dbReference type="Rhea" id="RHEA-COMP:14988"/>
        <dbReference type="ChEBI" id="CHEBI:15377"/>
        <dbReference type="ChEBI" id="CHEBI:15378"/>
        <dbReference type="ChEBI" id="CHEBI:16526"/>
        <dbReference type="ChEBI" id="CHEBI:57287"/>
        <dbReference type="ChEBI" id="CHEBI:57327"/>
        <dbReference type="ChEBI" id="CHEBI:57384"/>
        <dbReference type="ChEBI" id="CHEBI:57783"/>
        <dbReference type="ChEBI" id="CHEBI:58349"/>
        <dbReference type="ChEBI" id="CHEBI:142237"/>
        <dbReference type="ChEBI" id="CHEBI:142238"/>
        <dbReference type="EC" id="2.3.1.292"/>
    </reaction>
</comment>
<dbReference type="GO" id="GO:0004312">
    <property type="term" value="F:fatty acid synthase activity"/>
    <property type="evidence" value="ECO:0007669"/>
    <property type="project" value="TreeGrafter"/>
</dbReference>
<dbReference type="EMBL" id="NOWF01000002">
    <property type="protein sequence ID" value="OYD09082.1"/>
    <property type="molecule type" value="Genomic_DNA"/>
</dbReference>
<evidence type="ECO:0000256" key="14">
    <source>
        <dbReference type="ARBA" id="ARBA00052745"/>
    </source>
</evidence>
<reference evidence="24 25" key="1">
    <citation type="submission" date="2017-07" db="EMBL/GenBank/DDBJ databases">
        <title>The genome sequence of Paludifilum halophilum highlights mechanisms for microbial adaptation to high salt environemnts.</title>
        <authorList>
            <person name="Belbahri L."/>
        </authorList>
    </citation>
    <scope>NUCLEOTIDE SEQUENCE [LARGE SCALE GENOMIC DNA]</scope>
    <source>
        <strain evidence="24 25">DSM 102817</strain>
    </source>
</reference>
<dbReference type="Pfam" id="PF08659">
    <property type="entry name" value="KR"/>
    <property type="match status" value="1"/>
</dbReference>
<comment type="catalytic activity">
    <reaction evidence="11">
        <text>17-(4-hydroxyphenyl)heptadecanoyl-[(phenol)carboxyphthiodiolenone synthase] + 2 (S)-methylmalonyl-CoA + 3 malonyl-CoA + 5 NADPH + 10 H(+) = C35-(phenol)carboxyphthiodiolenone-[(phenol)carboxyphthiodiolenone synthase] + 5 CO2 + 5 NADP(+) + 5 CoA + 2 H2O</text>
        <dbReference type="Rhea" id="RHEA:57756"/>
        <dbReference type="Rhea" id="RHEA-COMP:14272"/>
        <dbReference type="Rhea" id="RHEA-COMP:14989"/>
        <dbReference type="ChEBI" id="CHEBI:15377"/>
        <dbReference type="ChEBI" id="CHEBI:15378"/>
        <dbReference type="ChEBI" id="CHEBI:16526"/>
        <dbReference type="ChEBI" id="CHEBI:57287"/>
        <dbReference type="ChEBI" id="CHEBI:57327"/>
        <dbReference type="ChEBI" id="CHEBI:57384"/>
        <dbReference type="ChEBI" id="CHEBI:57783"/>
        <dbReference type="ChEBI" id="CHEBI:58349"/>
        <dbReference type="ChEBI" id="CHEBI:133300"/>
        <dbReference type="ChEBI" id="CHEBI:142259"/>
        <dbReference type="EC" id="2.3.1.292"/>
    </reaction>
</comment>
<evidence type="ECO:0000256" key="4">
    <source>
        <dbReference type="ARBA" id="ARBA00022553"/>
    </source>
</evidence>
<feature type="region of interest" description="Disordered" evidence="21">
    <location>
        <begin position="986"/>
        <end position="1020"/>
    </location>
</feature>
<dbReference type="InterPro" id="IPR036291">
    <property type="entry name" value="NAD(P)-bd_dom_sf"/>
</dbReference>
<dbReference type="InterPro" id="IPR009081">
    <property type="entry name" value="PP-bd_ACP"/>
</dbReference>
<dbReference type="SUPFAM" id="SSF51735">
    <property type="entry name" value="NAD(P)-binding Rossmann-fold domains"/>
    <property type="match status" value="2"/>
</dbReference>
<dbReference type="InterPro" id="IPR050091">
    <property type="entry name" value="PKS_NRPS_Biosynth_Enz"/>
</dbReference>
<dbReference type="Pfam" id="PF22621">
    <property type="entry name" value="CurL-like_PKS_C"/>
    <property type="match status" value="2"/>
</dbReference>
<dbReference type="GO" id="GO:0034081">
    <property type="term" value="C:polyketide synthase complex"/>
    <property type="evidence" value="ECO:0007669"/>
    <property type="project" value="UniProtKB-ARBA"/>
</dbReference>
<feature type="region of interest" description="Disordered" evidence="21">
    <location>
        <begin position="883"/>
        <end position="919"/>
    </location>
</feature>
<feature type="domain" description="Ketosynthase family 3 (KS3)" evidence="23">
    <location>
        <begin position="12"/>
        <end position="434"/>
    </location>
</feature>
<keyword evidence="8" id="KW-0560">Oxidoreductase</keyword>
<evidence type="ECO:0000259" key="22">
    <source>
        <dbReference type="PROSITE" id="PS50075"/>
    </source>
</evidence>
<evidence type="ECO:0000256" key="9">
    <source>
        <dbReference type="ARBA" id="ARBA00023098"/>
    </source>
</evidence>
<dbReference type="SMART" id="SM00827">
    <property type="entry name" value="PKS_AT"/>
    <property type="match status" value="2"/>
</dbReference>
<dbReference type="SUPFAM" id="SSF47336">
    <property type="entry name" value="ACP-like"/>
    <property type="match status" value="2"/>
</dbReference>
<evidence type="ECO:0000256" key="18">
    <source>
        <dbReference type="ARBA" id="ARBA00075053"/>
    </source>
</evidence>
<dbReference type="GO" id="GO:0031177">
    <property type="term" value="F:phosphopantetheine binding"/>
    <property type="evidence" value="ECO:0007669"/>
    <property type="project" value="InterPro"/>
</dbReference>
<evidence type="ECO:0000256" key="19">
    <source>
        <dbReference type="ARBA" id="ARBA00078169"/>
    </source>
</evidence>
<evidence type="ECO:0000256" key="15">
    <source>
        <dbReference type="ARBA" id="ARBA00058455"/>
    </source>
</evidence>
<evidence type="ECO:0000256" key="6">
    <source>
        <dbReference type="ARBA" id="ARBA00022832"/>
    </source>
</evidence>
<evidence type="ECO:0000256" key="12">
    <source>
        <dbReference type="ARBA" id="ARBA00051971"/>
    </source>
</evidence>
<dbReference type="PROSITE" id="PS00012">
    <property type="entry name" value="PHOSPHOPANTETHEINE"/>
    <property type="match status" value="2"/>
</dbReference>
<comment type="cofactor">
    <cofactor evidence="2">
        <name>pantetheine 4'-phosphate</name>
        <dbReference type="ChEBI" id="CHEBI:47942"/>
    </cofactor>
</comment>
<dbReference type="SUPFAM" id="SSF55048">
    <property type="entry name" value="Probable ACP-binding domain of malonyl-CoA ACP transacylase"/>
    <property type="match status" value="2"/>
</dbReference>
<dbReference type="Gene3D" id="1.10.1200.10">
    <property type="entry name" value="ACP-like"/>
    <property type="match status" value="2"/>
</dbReference>
<dbReference type="PROSITE" id="PS50075">
    <property type="entry name" value="CARRIER"/>
    <property type="match status" value="2"/>
</dbReference>
<dbReference type="GO" id="GO:0006633">
    <property type="term" value="P:fatty acid biosynthetic process"/>
    <property type="evidence" value="ECO:0007669"/>
    <property type="project" value="InterPro"/>
</dbReference>
<dbReference type="Gene3D" id="3.40.366.10">
    <property type="entry name" value="Malonyl-Coenzyme A Acyl Carrier Protein, domain 2"/>
    <property type="match status" value="2"/>
</dbReference>
<dbReference type="Pfam" id="PF00109">
    <property type="entry name" value="ketoacyl-synt"/>
    <property type="match status" value="2"/>
</dbReference>
<comment type="cofactor">
    <cofactor evidence="1">
        <name>NADP(+)</name>
        <dbReference type="ChEBI" id="CHEBI:58349"/>
    </cofactor>
</comment>
<evidence type="ECO:0000256" key="21">
    <source>
        <dbReference type="SAM" id="MobiDB-lite"/>
    </source>
</evidence>
<dbReference type="CDD" id="cd08953">
    <property type="entry name" value="KR_2_SDR_x"/>
    <property type="match status" value="1"/>
</dbReference>
<evidence type="ECO:0000259" key="23">
    <source>
        <dbReference type="PROSITE" id="PS52004"/>
    </source>
</evidence>
<evidence type="ECO:0000313" key="25">
    <source>
        <dbReference type="Proteomes" id="UP000215459"/>
    </source>
</evidence>
<evidence type="ECO:0000256" key="17">
    <source>
        <dbReference type="ARBA" id="ARBA00073623"/>
    </source>
</evidence>
<evidence type="ECO:0000256" key="8">
    <source>
        <dbReference type="ARBA" id="ARBA00023002"/>
    </source>
</evidence>
<evidence type="ECO:0000256" key="10">
    <source>
        <dbReference type="ARBA" id="ARBA00023268"/>
    </source>
</evidence>
<name>A0A235BA27_9BACL</name>
<dbReference type="InterPro" id="IPR014043">
    <property type="entry name" value="Acyl_transferase_dom"/>
</dbReference>
<dbReference type="SMART" id="SM00825">
    <property type="entry name" value="PKS_KS"/>
    <property type="match status" value="2"/>
</dbReference>
<dbReference type="InterPro" id="IPR049490">
    <property type="entry name" value="C883_1060-like_KR_N"/>
</dbReference>
<dbReference type="InterPro" id="IPR016039">
    <property type="entry name" value="Thiolase-like"/>
</dbReference>
<keyword evidence="25" id="KW-1185">Reference proteome</keyword>
<dbReference type="Proteomes" id="UP000215459">
    <property type="component" value="Unassembled WGS sequence"/>
</dbReference>
<feature type="domain" description="Ketosynthase family 3 (KS3)" evidence="23">
    <location>
        <begin position="1018"/>
        <end position="1439"/>
    </location>
</feature>
<dbReference type="SMART" id="SM01294">
    <property type="entry name" value="PKS_PP_betabranch"/>
    <property type="match status" value="1"/>
</dbReference>
<dbReference type="FunFam" id="3.40.47.10:FF:000042">
    <property type="entry name" value="Polyketide synthase Pks13"/>
    <property type="match status" value="2"/>
</dbReference>
<dbReference type="InterPro" id="IPR057326">
    <property type="entry name" value="KR_dom"/>
</dbReference>
<dbReference type="FunFam" id="1.10.1200.10:FF:000005">
    <property type="entry name" value="Nonribosomal peptide synthetase 1"/>
    <property type="match status" value="1"/>
</dbReference>
<evidence type="ECO:0000256" key="20">
    <source>
        <dbReference type="ARBA" id="ARBA00084020"/>
    </source>
</evidence>
<feature type="compositionally biased region" description="Acidic residues" evidence="21">
    <location>
        <begin position="2517"/>
        <end position="2531"/>
    </location>
</feature>
<feature type="region of interest" description="Disordered" evidence="21">
    <location>
        <begin position="2416"/>
        <end position="2441"/>
    </location>
</feature>
<dbReference type="InterPro" id="IPR016036">
    <property type="entry name" value="Malonyl_transacylase_ACP-bd"/>
</dbReference>
<keyword evidence="4" id="KW-0597">Phosphoprotein</keyword>
<dbReference type="EC" id="2.3.1.292" evidence="16"/>
<keyword evidence="6" id="KW-0276">Fatty acid metabolism</keyword>
<feature type="region of interest" description="Disordered" evidence="21">
    <location>
        <begin position="2514"/>
        <end position="2553"/>
    </location>
</feature>
<dbReference type="OrthoDB" id="9778690at2"/>
<protein>
    <recommendedName>
        <fullName evidence="17">Phenolphthiocerol/phthiocerol polyketide synthase subunit E</fullName>
        <ecNumber evidence="16">2.3.1.292</ecNumber>
    </recommendedName>
    <alternativeName>
        <fullName evidence="19">(Phenol)carboxyphthiodiolenone synthase subunit E</fullName>
    </alternativeName>
    <alternativeName>
        <fullName evidence="20">Beta-ketoacyl-acyl-carrier-protein synthase I</fullName>
    </alternativeName>
    <alternativeName>
        <fullName evidence="18">Phthiocerol synthesis polyketide synthase type I PpsE</fullName>
    </alternativeName>
</protein>
<comment type="catalytic activity">
    <reaction evidence="14">
        <text>icosanoyl-[(phenol)carboxyphthiodiolenone synthase] + 2 (S)-methylmalonyl-CoA + 3 malonyl-CoA + 5 NADPH + 10 H(+) = C32-carboxyphthiodiolenone-[(phenol)carboxyphthiodiolenone synthase] + 5 CO2 + 5 NADP(+) + 5 CoA + 2 H2O</text>
        <dbReference type="Rhea" id="RHEA:57748"/>
        <dbReference type="Rhea" id="RHEA-COMP:14985"/>
        <dbReference type="Rhea" id="RHEA-COMP:14986"/>
        <dbReference type="ChEBI" id="CHEBI:15377"/>
        <dbReference type="ChEBI" id="CHEBI:15378"/>
        <dbReference type="ChEBI" id="CHEBI:16526"/>
        <dbReference type="ChEBI" id="CHEBI:57287"/>
        <dbReference type="ChEBI" id="CHEBI:57327"/>
        <dbReference type="ChEBI" id="CHEBI:57384"/>
        <dbReference type="ChEBI" id="CHEBI:57783"/>
        <dbReference type="ChEBI" id="CHEBI:58349"/>
        <dbReference type="ChEBI" id="CHEBI:87848"/>
        <dbReference type="ChEBI" id="CHEBI:142236"/>
        <dbReference type="EC" id="2.3.1.292"/>
    </reaction>
</comment>
<evidence type="ECO:0000256" key="3">
    <source>
        <dbReference type="ARBA" id="ARBA00022450"/>
    </source>
</evidence>
<dbReference type="Gene3D" id="3.40.47.10">
    <property type="match status" value="2"/>
</dbReference>
<dbReference type="InterPro" id="IPR020841">
    <property type="entry name" value="PKS_Beta-ketoAc_synthase_dom"/>
</dbReference>
<dbReference type="Pfam" id="PF00698">
    <property type="entry name" value="Acyl_transf_1"/>
    <property type="match status" value="2"/>
</dbReference>
<dbReference type="PANTHER" id="PTHR43775:SF51">
    <property type="entry name" value="INACTIVE PHENOLPHTHIOCEROL SYNTHESIS POLYKETIDE SYNTHASE TYPE I PKS1-RELATED"/>
    <property type="match status" value="1"/>
</dbReference>
<dbReference type="InterPro" id="IPR020806">
    <property type="entry name" value="PKS_PP-bd"/>
</dbReference>
<evidence type="ECO:0000256" key="1">
    <source>
        <dbReference type="ARBA" id="ARBA00001937"/>
    </source>
</evidence>
<evidence type="ECO:0000256" key="13">
    <source>
        <dbReference type="ARBA" id="ARBA00052119"/>
    </source>
</evidence>
<feature type="domain" description="Carrier" evidence="22">
    <location>
        <begin position="2443"/>
        <end position="2518"/>
    </location>
</feature>
<evidence type="ECO:0000256" key="7">
    <source>
        <dbReference type="ARBA" id="ARBA00022857"/>
    </source>
</evidence>
<dbReference type="PANTHER" id="PTHR43775">
    <property type="entry name" value="FATTY ACID SYNTHASE"/>
    <property type="match status" value="1"/>
</dbReference>
<dbReference type="PROSITE" id="PS52004">
    <property type="entry name" value="KS3_2"/>
    <property type="match status" value="2"/>
</dbReference>
<dbReference type="Pfam" id="PF21394">
    <property type="entry name" value="Beta-ketacyl_N"/>
    <property type="match status" value="1"/>
</dbReference>
<keyword evidence="9" id="KW-0443">Lipid metabolism</keyword>
<keyword evidence="3" id="KW-0596">Phosphopantetheine</keyword>
<evidence type="ECO:0000256" key="11">
    <source>
        <dbReference type="ARBA" id="ARBA00050973"/>
    </source>
</evidence>
<dbReference type="GO" id="GO:0016491">
    <property type="term" value="F:oxidoreductase activity"/>
    <property type="evidence" value="ECO:0007669"/>
    <property type="project" value="UniProtKB-KW"/>
</dbReference>
<dbReference type="Gene3D" id="3.30.70.250">
    <property type="entry name" value="Malonyl-CoA ACP transacylase, ACP-binding"/>
    <property type="match status" value="2"/>
</dbReference>
<sequence>MDGNNSEFAETGLEVAVIGMTGRFPGAANIDEFWHNLKNGVESTTFFTEEELAEAGVDPELLRHPQYVRAKAMLEDVESFDADFFDYTPREAALLDPQYRLLHECTWEAMEHAGYNPETCTGLVGLYAGASNNLYWMSQNLSPSHNPADQFQVMHLNDPSFATRLSYKLNLKGPSVSVQTACSTSLVAIHLACQGLLGGECDLALAGGVSVTLPHRSGYLYQEGMIHSPDGHCRAFDEQAGGTVFGEGVGMVVLKRLKDAVEDGDTIHAVIKGSAMNNDGNRKVGYTAPSTGGQTDVIRAAHQMAEVEPESINYIEAHGTGTVLGDPIEVEALQLAFDTDRKGYCPIGSVKSNIGHLDAAAGVAGFIKTVLALKHQQIPPSLHFHNPNPKIDFANSPFYVNTELKPWRNDPYPLRAGVSSFGLGGTNAHIVMEESPVRKTSDAGGTRPQLIPLSAKTEAALERAAGDLHQFIQDHPDVSLADLAFTLQMGRKHFKYRRAWVCADAPELAQRLSGPVSEITQAHGMGQDAKNVVFMFSGQGSPYIRMGLGLYREEPVFRREVDRCIDQVQPSVALDLKSFLDPEDTGPEQAEAIYRTDITQPLLFIFEYALAQLLKSWGIRPDAMIGHSIGEYVAACLAGVFSLEDSLRLVVLRGKLMQSRPAGAMLGVPLSEKDLRPYLCDGLSLAAVNGKAQCVVSGTHEAIDGLARRLEEEGHQTRKLRTSHAFHSDMMDDVSERLAEEVGRLKREKPSIPYISNVTGTWITGEEATDPDYWAKHLRHTVRFDDGLDALLQKSNTVFVEVGPGNTLSGLVRRHPARKPDQPAFNMVRHPRETQPDFRYLLNRVGQLWSAGVSLDFTALHDGEKRSRIPLPTYPFEKRRFPLEGKAPEGESPDTEAVSRTPARERRKPREVPSSLSDMENTITEVVKGHFGFDQVGKNENFFELGASSLDITQLASKLSGVFGREISTVTLYEYTTIHALAEHFHREQPVNQPERVQVKRSSRSSEAGGTSTGRRDGSEIAVVGMSGRFPGAKNLDEYWRNLSQGVESISFFSDEELRESGIDPALIENPNYVKAKGILEEIDLFDANFFDCSPREAEMMDPQFRMFQECAWEALENAGCDPDRSPGQIGVYAGTTPNLPWITRFASLNGTEQFGSMLLNDREFFSTYMAYKLNLKGPGVTMQTACSTSLVNMVMACQGLLTGACDVALTGGATVSLPQKAGYLYQDGMINSPDGHCRAFDEEAAGTVFGDGVGVVVLKRLEDAIADRDCIHSVIKGFGLNNDGNRKVGFTAPSVQGQAEVIRDAYKMAGFSPETITYLEAHGTGTEMGDPIEIEALKQAFGTDKTGFCRIGSVKTNVGHLNSAAGIAGLIKTVLAMKHRQIPPSLHYKKANPKIDFANSPFIVNTELTPWESDGSPRRAGVSSFGIGGTNAHVVLEEAPSLPSSGESRHHQLLFLSAKTETALESRTEQLMEYFKENPAVPLADVAYTLQVGRKPFPYRRVWMASQDDEGTKIPEDPAGDRVMTAWVKEQSRPVTFLFSGQGSQYLDMGRELYETEEVFRQEMDRCFAIVQRLFHTDLQEIMYPAAGGDRQTVAERLNRTEMAQPALFAFEYALARLLISWGIRPDSMIGHSIGEYVAACLAGVFSLEDALRLVVLRGRWMQEMPSGSMLSVPLAEENLRPYLGRETSLAAVNAPGLCTVSGPDAAIASLAEKLSREGIQSRPLHTSHAFHSHMMAPILDRFKQAVGEIPRDAPRIPFVSNMTGTWITAEEVTDPDYWARHLRGTVRFADGLDPVLRDENAVLVEVGPGNTLSTFARKHAGKQPDHVIVNLVRHPREKVSDSFHLLQKLGRLWLAGCEIDWNGFYRNEQRNLVTLPTYPFERQRYWIDEQPDGVDGWAGNRSALDRKKPMNEWFYIPSWDRTLLPPTGEMQQTEDGAWMVLDDRSRIGAELVERLRREGKQVITVHVGPAFAQRSEHDFELDPADGTQYETLCQALRTQGVVPSRILHLWGVSRESGSDENRDINRWQQRGYYSLVFLAQAVTRQQVTDECKIFVLTNQMQEVTGAETICAEKATVLGPCKVIPQEYSHIQCWSIDIDLPSAGSWREEELLGQLLAELKHPSTDRIIAYRHRHRWVQRFKPVELQKAEALPGQIRPEGVYLITGGLGSIGHILSQLLAKKGRVKLVLTGRSSVPNREEWEDWIDRHGEDEETSRKIRKVQRLESMGAEVSVMQADVSDEKRMREVVAEAERRYGRIHGVFHAAGLPGSTSFRAIEEIPKNMEEDQFQSKIYGLHVLQRVLQGKDLDFCLLFSSVASLLGGLGFSAYSAANLYMDAFVKRHNQQERVPWIGVNWDAWQFWGEHTSTLGESLAELAIQPEEGEELFEYVLAADGFHQLVVSTGDLQARIDQWITMNRDRAEGGDPSRSTSSNARPDLSHPYVEPRNQMEKTLAEIWSQFLGMDQVGIHDNFFELGASSLDIIHVTNRLNEKLGTNVAVVTLFTYPTILSLAEHLSQGEDEEDPDSEEESEMYEMMSKGKKRLRNQRKKRLKGV</sequence>
<dbReference type="PROSITE" id="PS00606">
    <property type="entry name" value="KS3_1"/>
    <property type="match status" value="1"/>
</dbReference>
<keyword evidence="5" id="KW-0808">Transferase</keyword>
<dbReference type="Gene3D" id="3.40.50.720">
    <property type="entry name" value="NAD(P)-binding Rossmann-like Domain"/>
    <property type="match status" value="1"/>
</dbReference>
<dbReference type="GO" id="GO:0004315">
    <property type="term" value="F:3-oxoacyl-[acyl-carrier-protein] synthase activity"/>
    <property type="evidence" value="ECO:0007669"/>
    <property type="project" value="InterPro"/>
</dbReference>
<evidence type="ECO:0000256" key="2">
    <source>
        <dbReference type="ARBA" id="ARBA00001957"/>
    </source>
</evidence>
<dbReference type="InterPro" id="IPR006162">
    <property type="entry name" value="Ppantetheine_attach_site"/>
</dbReference>
<dbReference type="InterPro" id="IPR018201">
    <property type="entry name" value="Ketoacyl_synth_AS"/>
</dbReference>
<dbReference type="Pfam" id="PF02801">
    <property type="entry name" value="Ketoacyl-synt_C"/>
    <property type="match status" value="2"/>
</dbReference>
<proteinExistence type="predicted"/>
<dbReference type="InterPro" id="IPR016035">
    <property type="entry name" value="Acyl_Trfase/lysoPLipase"/>
</dbReference>